<dbReference type="RefSeq" id="WP_190189012.1">
    <property type="nucleotide sequence ID" value="NZ_BMVU01000003.1"/>
</dbReference>
<dbReference type="InterPro" id="IPR058852">
    <property type="entry name" value="HTH_77"/>
</dbReference>
<evidence type="ECO:0000313" key="3">
    <source>
        <dbReference type="Proteomes" id="UP000619244"/>
    </source>
</evidence>
<dbReference type="Pfam" id="PF25872">
    <property type="entry name" value="HTH_77"/>
    <property type="match status" value="1"/>
</dbReference>
<accession>A0A918ND15</accession>
<comment type="caution">
    <text evidence="2">The sequence shown here is derived from an EMBL/GenBank/DDBJ whole genome shotgun (WGS) entry which is preliminary data.</text>
</comment>
<dbReference type="EMBL" id="BMVU01000003">
    <property type="protein sequence ID" value="GGX58569.1"/>
    <property type="molecule type" value="Genomic_DNA"/>
</dbReference>
<reference evidence="2" key="2">
    <citation type="submission" date="2020-09" db="EMBL/GenBank/DDBJ databases">
        <authorList>
            <person name="Sun Q."/>
            <person name="Ohkuma M."/>
        </authorList>
    </citation>
    <scope>NUCLEOTIDE SEQUENCE</scope>
    <source>
        <strain evidence="2">JCM 4790</strain>
    </source>
</reference>
<feature type="domain" description="Winged helix-turn-helix" evidence="1">
    <location>
        <begin position="280"/>
        <end position="346"/>
    </location>
</feature>
<dbReference type="Gene3D" id="3.40.50.300">
    <property type="entry name" value="P-loop containing nucleotide triphosphate hydrolases"/>
    <property type="match status" value="1"/>
</dbReference>
<dbReference type="PRINTS" id="PR00364">
    <property type="entry name" value="DISEASERSIST"/>
</dbReference>
<keyword evidence="3" id="KW-1185">Reference proteome</keyword>
<dbReference type="AlphaFoldDB" id="A0A918ND15"/>
<protein>
    <recommendedName>
        <fullName evidence="1">Winged helix-turn-helix domain-containing protein</fullName>
    </recommendedName>
</protein>
<dbReference type="Proteomes" id="UP000619244">
    <property type="component" value="Unassembled WGS sequence"/>
</dbReference>
<sequence length="697" mass="74938">MAAERQVGRLPAERGRLVGRRAELDEVARLCARSRLVTVTGVGGVGKTRLARRAADELRPGFADGAWWVELSPLPPEREAPAYTIAEVLPLADQSTRPMLEVVAEYLAGRRTLLVWDTCEHLVGECRETATALLAAAPGLHILATGRRPLGLPAEEVLCLDPLPVPADGAAAGADDALALLADRADAAVPGFPRTPAERTEAVRLCRRLEGLPLALELAAARLHDLPVAELNRRLADRYAVLGDTEDEDYDADPPWHQALRTAIGWSHQLCTPAERLAWARLSVFAGSFDADAAGRVLADEHLPAREVPRLLAALVRDSIVEWTPTGAGERYRMLDTVREYGAHWLHGLGEESVVRRRHRDHYLRLAEAADAAWIGPEQTAWYDRTVTEHANLRAALDFCLAEEDGHGALELGGALWFLWSACGFAKEGRRYLDRSLALADFPGPVWSRALWACGRAAIVLGEAETGLRLAGVFREAVAEEADGTAVFAAAFLEGCGLTMLGRQHQAAAVLDAVPRARPGPGRYAAEWFPVRIARAFVHVHLGEYADALAVTEELGAECARHGETWARAYGDYVHALAALGLGRAEEAAARARTALDGKRRLHDSLGIALAVDVLASATLAAGRAEPAARLLGLAEQIWHALGSPRMGSPELVAARTACEERARGLLGDEVYRAAFAAGHDTDPDTGIAEALVPPGS</sequence>
<dbReference type="SUPFAM" id="SSF48452">
    <property type="entry name" value="TPR-like"/>
    <property type="match status" value="1"/>
</dbReference>
<evidence type="ECO:0000259" key="1">
    <source>
        <dbReference type="Pfam" id="PF25872"/>
    </source>
</evidence>
<organism evidence="2 3">
    <name type="scientific">Streptomyces minutiscleroticus</name>
    <dbReference type="NCBI Taxonomy" id="68238"/>
    <lineage>
        <taxon>Bacteria</taxon>
        <taxon>Bacillati</taxon>
        <taxon>Actinomycetota</taxon>
        <taxon>Actinomycetes</taxon>
        <taxon>Kitasatosporales</taxon>
        <taxon>Streptomycetaceae</taxon>
        <taxon>Streptomyces</taxon>
    </lineage>
</organism>
<proteinExistence type="predicted"/>
<dbReference type="PANTHER" id="PTHR47691">
    <property type="entry name" value="REGULATOR-RELATED"/>
    <property type="match status" value="1"/>
</dbReference>
<dbReference type="SUPFAM" id="SSF52540">
    <property type="entry name" value="P-loop containing nucleoside triphosphate hydrolases"/>
    <property type="match status" value="1"/>
</dbReference>
<dbReference type="InterPro" id="IPR011990">
    <property type="entry name" value="TPR-like_helical_dom_sf"/>
</dbReference>
<evidence type="ECO:0000313" key="2">
    <source>
        <dbReference type="EMBL" id="GGX58569.1"/>
    </source>
</evidence>
<name>A0A918ND15_9ACTN</name>
<dbReference type="PANTHER" id="PTHR47691:SF3">
    <property type="entry name" value="HTH-TYPE TRANSCRIPTIONAL REGULATOR RV0890C-RELATED"/>
    <property type="match status" value="1"/>
</dbReference>
<reference evidence="2" key="1">
    <citation type="journal article" date="2014" name="Int. J. Syst. Evol. Microbiol.">
        <title>Complete genome sequence of Corynebacterium casei LMG S-19264T (=DSM 44701T), isolated from a smear-ripened cheese.</title>
        <authorList>
            <consortium name="US DOE Joint Genome Institute (JGI-PGF)"/>
            <person name="Walter F."/>
            <person name="Albersmeier A."/>
            <person name="Kalinowski J."/>
            <person name="Ruckert C."/>
        </authorList>
    </citation>
    <scope>NUCLEOTIDE SEQUENCE</scope>
    <source>
        <strain evidence="2">JCM 4790</strain>
    </source>
</reference>
<dbReference type="InterPro" id="IPR027417">
    <property type="entry name" value="P-loop_NTPase"/>
</dbReference>
<gene>
    <name evidence="2" type="ORF">GCM10010358_10780</name>
</gene>